<evidence type="ECO:0000256" key="2">
    <source>
        <dbReference type="PROSITE-ProRule" id="PRU00703"/>
    </source>
</evidence>
<protein>
    <submittedName>
        <fullName evidence="4">CBS domain-containing protein</fullName>
    </submittedName>
</protein>
<keyword evidence="2" id="KW-0129">CBS domain</keyword>
<sequence>MAIKNFQGSRRQQGTAETTALKVKDYMSTKLITFKPEQSVQEVVEALIKFRISGGPVVNDNNELVGIISEGDCLKHLSESRYYNMPLQQDNVGKRMIKDVETIDGEMDVFDAANKFLQSKRRRFPIIVDGKLAGQISQKDILVAALQLKGENWNSTTKGGA</sequence>
<evidence type="ECO:0000259" key="3">
    <source>
        <dbReference type="PROSITE" id="PS51371"/>
    </source>
</evidence>
<dbReference type="EMBL" id="QJTD01000001">
    <property type="protein sequence ID" value="PYE83176.1"/>
    <property type="molecule type" value="Genomic_DNA"/>
</dbReference>
<name>A0A2V4WZS2_9FLAO</name>
<organism evidence="4 5">
    <name type="scientific">Winogradskyella epiphytica</name>
    <dbReference type="NCBI Taxonomy" id="262005"/>
    <lineage>
        <taxon>Bacteria</taxon>
        <taxon>Pseudomonadati</taxon>
        <taxon>Bacteroidota</taxon>
        <taxon>Flavobacteriia</taxon>
        <taxon>Flavobacteriales</taxon>
        <taxon>Flavobacteriaceae</taxon>
        <taxon>Winogradskyella</taxon>
    </lineage>
</organism>
<keyword evidence="1" id="KW-0677">Repeat</keyword>
<evidence type="ECO:0000256" key="1">
    <source>
        <dbReference type="ARBA" id="ARBA00022737"/>
    </source>
</evidence>
<dbReference type="CDD" id="cd04629">
    <property type="entry name" value="CBS_pair_bac"/>
    <property type="match status" value="1"/>
</dbReference>
<feature type="domain" description="CBS" evidence="3">
    <location>
        <begin position="96"/>
        <end position="155"/>
    </location>
</feature>
<dbReference type="InterPro" id="IPR051462">
    <property type="entry name" value="CBS_domain-containing"/>
</dbReference>
<dbReference type="SMART" id="SM00116">
    <property type="entry name" value="CBS"/>
    <property type="match status" value="2"/>
</dbReference>
<dbReference type="AlphaFoldDB" id="A0A2V4WZS2"/>
<dbReference type="InterPro" id="IPR046342">
    <property type="entry name" value="CBS_dom_sf"/>
</dbReference>
<proteinExistence type="predicted"/>
<evidence type="ECO:0000313" key="5">
    <source>
        <dbReference type="Proteomes" id="UP000248054"/>
    </source>
</evidence>
<keyword evidence="5" id="KW-1185">Reference proteome</keyword>
<dbReference type="PANTHER" id="PTHR48108:SF26">
    <property type="entry name" value="CBS DOMAIN-CONTAINING PROTEIN DDB_G0289609"/>
    <property type="match status" value="1"/>
</dbReference>
<dbReference type="Pfam" id="PF00571">
    <property type="entry name" value="CBS"/>
    <property type="match status" value="2"/>
</dbReference>
<dbReference type="OrthoDB" id="9790355at2"/>
<accession>A0A2V4WZS2</accession>
<dbReference type="PROSITE" id="PS51371">
    <property type="entry name" value="CBS"/>
    <property type="match status" value="2"/>
</dbReference>
<comment type="caution">
    <text evidence="4">The sequence shown here is derived from an EMBL/GenBank/DDBJ whole genome shotgun (WGS) entry which is preliminary data.</text>
</comment>
<dbReference type="Proteomes" id="UP000248054">
    <property type="component" value="Unassembled WGS sequence"/>
</dbReference>
<dbReference type="RefSeq" id="WP_110474122.1">
    <property type="nucleotide sequence ID" value="NZ_BMWQ01000001.1"/>
</dbReference>
<dbReference type="Gene3D" id="3.10.580.10">
    <property type="entry name" value="CBS-domain"/>
    <property type="match status" value="1"/>
</dbReference>
<dbReference type="InterPro" id="IPR000644">
    <property type="entry name" value="CBS_dom"/>
</dbReference>
<dbReference type="InterPro" id="IPR044729">
    <property type="entry name" value="CBS_bac"/>
</dbReference>
<dbReference type="PANTHER" id="PTHR48108">
    <property type="entry name" value="CBS DOMAIN-CONTAINING PROTEIN CBSX2, CHLOROPLASTIC"/>
    <property type="match status" value="1"/>
</dbReference>
<gene>
    <name evidence="4" type="ORF">DFQ11_101607</name>
</gene>
<dbReference type="SUPFAM" id="SSF54631">
    <property type="entry name" value="CBS-domain pair"/>
    <property type="match status" value="1"/>
</dbReference>
<feature type="domain" description="CBS" evidence="3">
    <location>
        <begin position="27"/>
        <end position="87"/>
    </location>
</feature>
<reference evidence="4 5" key="1">
    <citation type="submission" date="2018-06" db="EMBL/GenBank/DDBJ databases">
        <title>Genomic Encyclopedia of Type Strains, Phase III (KMG-III): the genomes of soil and plant-associated and newly described type strains.</title>
        <authorList>
            <person name="Whitman W."/>
        </authorList>
    </citation>
    <scope>NUCLEOTIDE SEQUENCE [LARGE SCALE GENOMIC DNA]</scope>
    <source>
        <strain evidence="4 5">CECT 7945</strain>
    </source>
</reference>
<evidence type="ECO:0000313" key="4">
    <source>
        <dbReference type="EMBL" id="PYE83176.1"/>
    </source>
</evidence>